<accession>A0A411WRM3</accession>
<dbReference type="Proteomes" id="UP000293154">
    <property type="component" value="Chromosome"/>
</dbReference>
<evidence type="ECO:0000259" key="2">
    <source>
        <dbReference type="PROSITE" id="PS50943"/>
    </source>
</evidence>
<dbReference type="CDD" id="cd00093">
    <property type="entry name" value="HTH_XRE"/>
    <property type="match status" value="1"/>
</dbReference>
<dbReference type="AlphaFoldDB" id="A0A411WRM3"/>
<protein>
    <submittedName>
        <fullName evidence="3">XRE family transcriptional regulator</fullName>
    </submittedName>
</protein>
<evidence type="ECO:0000313" key="3">
    <source>
        <dbReference type="EMBL" id="QBH98790.1"/>
    </source>
</evidence>
<dbReference type="PROSITE" id="PS50943">
    <property type="entry name" value="HTH_CROC1"/>
    <property type="match status" value="1"/>
</dbReference>
<feature type="domain" description="HTH cro/C1-type" evidence="2">
    <location>
        <begin position="9"/>
        <end position="41"/>
    </location>
</feature>
<dbReference type="GO" id="GO:0003677">
    <property type="term" value="F:DNA binding"/>
    <property type="evidence" value="ECO:0007669"/>
    <property type="project" value="InterPro"/>
</dbReference>
<proteinExistence type="predicted"/>
<dbReference type="EMBL" id="CP034752">
    <property type="protein sequence ID" value="QBH98790.1"/>
    <property type="molecule type" value="Genomic_DNA"/>
</dbReference>
<dbReference type="OrthoDB" id="6302218at2"/>
<feature type="region of interest" description="Disordered" evidence="1">
    <location>
        <begin position="72"/>
        <end position="94"/>
    </location>
</feature>
<evidence type="ECO:0000313" key="4">
    <source>
        <dbReference type="Proteomes" id="UP000293154"/>
    </source>
</evidence>
<dbReference type="Gene3D" id="1.10.260.40">
    <property type="entry name" value="lambda repressor-like DNA-binding domains"/>
    <property type="match status" value="1"/>
</dbReference>
<keyword evidence="4" id="KW-1185">Reference proteome</keyword>
<reference evidence="3 4" key="1">
    <citation type="submission" date="2019-03" db="EMBL/GenBank/DDBJ databases">
        <title>Pragia sp. nov. isolated from the gut tract of Carduelis flavirostris.</title>
        <authorList>
            <person name="Ge Y."/>
        </authorList>
    </citation>
    <scope>NUCLEOTIDE SEQUENCE [LARGE SCALE GENOMIC DNA]</scope>
    <source>
        <strain evidence="3 4">CF-458</strain>
    </source>
</reference>
<evidence type="ECO:0000256" key="1">
    <source>
        <dbReference type="SAM" id="MobiDB-lite"/>
    </source>
</evidence>
<dbReference type="InterPro" id="IPR010982">
    <property type="entry name" value="Lambda_DNA-bd_dom_sf"/>
</dbReference>
<dbReference type="SUPFAM" id="SSF47413">
    <property type="entry name" value="lambda repressor-like DNA-binding domains"/>
    <property type="match status" value="1"/>
</dbReference>
<dbReference type="InterPro" id="IPR001387">
    <property type="entry name" value="Cro/C1-type_HTH"/>
</dbReference>
<sequence length="94" mass="10319">MSTDYAKKLLTLRKSTGVTQKKFSEITGLALGTIKKYETGQQGAGIAIVERVISTEEYKKYTMWLLLGETAPESGQVEPDETLTESDSNSKKIG</sequence>
<gene>
    <name evidence="3" type="ORF">EKN56_13750</name>
</gene>
<organism evidence="3 4">
    <name type="scientific">Limnobaculum zhutongyuii</name>
    <dbReference type="NCBI Taxonomy" id="2498113"/>
    <lineage>
        <taxon>Bacteria</taxon>
        <taxon>Pseudomonadati</taxon>
        <taxon>Pseudomonadota</taxon>
        <taxon>Gammaproteobacteria</taxon>
        <taxon>Enterobacterales</taxon>
        <taxon>Budviciaceae</taxon>
        <taxon>Limnobaculum</taxon>
    </lineage>
</organism>
<dbReference type="RefSeq" id="WP_130593711.1">
    <property type="nucleotide sequence ID" value="NZ_RYXY01000001.1"/>
</dbReference>
<name>A0A411WRM3_9GAMM</name>
<dbReference type="KEGG" id="prag:EKN56_13750"/>